<dbReference type="Proteomes" id="UP000744676">
    <property type="component" value="Unassembled WGS sequence"/>
</dbReference>
<evidence type="ECO:0000313" key="1">
    <source>
        <dbReference type="EMBL" id="KAF5098968.1"/>
    </source>
</evidence>
<proteinExistence type="predicted"/>
<dbReference type="EMBL" id="QVQA01000039">
    <property type="protein sequence ID" value="KAF5098968.1"/>
    <property type="molecule type" value="Genomic_DNA"/>
</dbReference>
<reference evidence="1 2" key="1">
    <citation type="journal article" date="2020" name="Front. Microbiol.">
        <title>Phenotypic and Genetic Characterization of the Cheese Ripening Yeast Geotrichum candidum.</title>
        <authorList>
            <person name="Perkins V."/>
            <person name="Vignola S."/>
            <person name="Lessard M.H."/>
            <person name="Plante P.L."/>
            <person name="Corbeil J."/>
            <person name="Dugat-Bony E."/>
            <person name="Frenette M."/>
            <person name="Labrie S."/>
        </authorList>
    </citation>
    <scope>NUCLEOTIDE SEQUENCE [LARGE SCALE GENOMIC DNA]</scope>
    <source>
        <strain evidence="1 2">LMA-1147</strain>
    </source>
</reference>
<comment type="caution">
    <text evidence="1">The sequence shown here is derived from an EMBL/GenBank/DDBJ whole genome shotgun (WGS) entry which is preliminary data.</text>
</comment>
<organism evidence="1 2">
    <name type="scientific">Geotrichum galactomycetum</name>
    <dbReference type="NCBI Taxonomy" id="27317"/>
    <lineage>
        <taxon>Eukaryota</taxon>
        <taxon>Fungi</taxon>
        <taxon>Dikarya</taxon>
        <taxon>Ascomycota</taxon>
        <taxon>Saccharomycotina</taxon>
        <taxon>Dipodascomycetes</taxon>
        <taxon>Dipodascales</taxon>
        <taxon>Dipodascaceae</taxon>
        <taxon>Geotrichum</taxon>
    </lineage>
</organism>
<gene>
    <name evidence="1" type="ORF">D0Z00_001834</name>
</gene>
<protein>
    <submittedName>
        <fullName evidence="1">Uncharacterized protein</fullName>
    </submittedName>
</protein>
<evidence type="ECO:0000313" key="2">
    <source>
        <dbReference type="Proteomes" id="UP000744676"/>
    </source>
</evidence>
<keyword evidence="2" id="KW-1185">Reference proteome</keyword>
<name>A0ACB6V618_9ASCO</name>
<sequence length="522" mass="58847">MNLTTVPDILALLNQSVNITRSRLGDYNDCLLYDLDFLWDHLPFPPVYFTYYVIVVLAVCIVAASSFATIRKPTSADPADKQSPLYHPLDDAKINPFQSQTLEASEAYLMPVIGGISLVSIYMAFKYFSGAKIQMIFSVYFALVSSFSYADVFSLSLQSAARIFFNATIPHWRISFAVDNEHHCAGIEPGLSLIEKDIARERKEKKEKLQRKGDLKKLEKIEEEERIERELKKAEEDLVKEITPSTIASDEQYFNLFFSLGEVLGLPGGISIVVLQYVTKHWILSNILGAAVAVQGVRTLRLDSFKTGFIMLLGLFLYDIYFVFGTDVMVTVATKLVIPIKLEVPRPALEGAAGKVMRSTAMLGLGDIVVPALFLSLCLRFDLYSFYKKNKGLSFHLARPYNKPYFTWGLVAYTVGLIVTIVVMHVFQAGQPALLYLCPAIAATTLLVGYVRGELAELYAFSDIDDNEKWERIREERRKAIEAKIKEEKKAAAEKQETVHEVSEEEEEQEESEEVIDIEESD</sequence>
<accession>A0ACB6V618</accession>